<proteinExistence type="predicted"/>
<dbReference type="EMBL" id="JAUEPU010000039">
    <property type="protein sequence ID" value="KAK0488279.1"/>
    <property type="molecule type" value="Genomic_DNA"/>
</dbReference>
<evidence type="ECO:0000313" key="2">
    <source>
        <dbReference type="Proteomes" id="UP001175228"/>
    </source>
</evidence>
<organism evidence="1 2">
    <name type="scientific">Armillaria luteobubalina</name>
    <dbReference type="NCBI Taxonomy" id="153913"/>
    <lineage>
        <taxon>Eukaryota</taxon>
        <taxon>Fungi</taxon>
        <taxon>Dikarya</taxon>
        <taxon>Basidiomycota</taxon>
        <taxon>Agaricomycotina</taxon>
        <taxon>Agaricomycetes</taxon>
        <taxon>Agaricomycetidae</taxon>
        <taxon>Agaricales</taxon>
        <taxon>Marasmiineae</taxon>
        <taxon>Physalacriaceae</taxon>
        <taxon>Armillaria</taxon>
    </lineage>
</organism>
<dbReference type="Proteomes" id="UP001175228">
    <property type="component" value="Unassembled WGS sequence"/>
</dbReference>
<dbReference type="AlphaFoldDB" id="A0AA39ULS8"/>
<reference evidence="1" key="1">
    <citation type="submission" date="2023-06" db="EMBL/GenBank/DDBJ databases">
        <authorList>
            <consortium name="Lawrence Berkeley National Laboratory"/>
            <person name="Ahrendt S."/>
            <person name="Sahu N."/>
            <person name="Indic B."/>
            <person name="Wong-Bajracharya J."/>
            <person name="Merenyi Z."/>
            <person name="Ke H.-M."/>
            <person name="Monk M."/>
            <person name="Kocsube S."/>
            <person name="Drula E."/>
            <person name="Lipzen A."/>
            <person name="Balint B."/>
            <person name="Henrissat B."/>
            <person name="Andreopoulos B."/>
            <person name="Martin F.M."/>
            <person name="Harder C.B."/>
            <person name="Rigling D."/>
            <person name="Ford K.L."/>
            <person name="Foster G.D."/>
            <person name="Pangilinan J."/>
            <person name="Papanicolaou A."/>
            <person name="Barry K."/>
            <person name="LaButti K."/>
            <person name="Viragh M."/>
            <person name="Koriabine M."/>
            <person name="Yan M."/>
            <person name="Riley R."/>
            <person name="Champramary S."/>
            <person name="Plett K.L."/>
            <person name="Tsai I.J."/>
            <person name="Slot J."/>
            <person name="Sipos G."/>
            <person name="Plett J."/>
            <person name="Nagy L.G."/>
            <person name="Grigoriev I.V."/>
        </authorList>
    </citation>
    <scope>NUCLEOTIDE SEQUENCE</scope>
    <source>
        <strain evidence="1">HWK02</strain>
    </source>
</reference>
<protein>
    <submittedName>
        <fullName evidence="1">Uncharacterized protein</fullName>
    </submittedName>
</protein>
<evidence type="ECO:0000313" key="1">
    <source>
        <dbReference type="EMBL" id="KAK0488279.1"/>
    </source>
</evidence>
<comment type="caution">
    <text evidence="1">The sequence shown here is derived from an EMBL/GenBank/DDBJ whole genome shotgun (WGS) entry which is preliminary data.</text>
</comment>
<name>A0AA39ULS8_9AGAR</name>
<keyword evidence="2" id="KW-1185">Reference proteome</keyword>
<gene>
    <name evidence="1" type="ORF">EDD18DRAFT_1359550</name>
</gene>
<sequence>MLIHDVTTSLLLVFICPHVKYDFKAMDDKVFDFENDKLAGHVLASIVDSSHVYYKYLDALVFSGTIEGNPLKANLYQSLKPHLTCFIGDWQEFNHKYFSSSPFS</sequence>
<accession>A0AA39ULS8</accession>